<evidence type="ECO:0000313" key="10">
    <source>
        <dbReference type="EMBL" id="POP50308.1"/>
    </source>
</evidence>
<evidence type="ECO:0000313" key="11">
    <source>
        <dbReference type="Proteomes" id="UP000237073"/>
    </source>
</evidence>
<dbReference type="InterPro" id="IPR051471">
    <property type="entry name" value="Bacterial_PTS_sugar_comp"/>
</dbReference>
<evidence type="ECO:0000313" key="12">
    <source>
        <dbReference type="Proteomes" id="UP000247005"/>
    </source>
</evidence>
<keyword evidence="6" id="KW-0598">Phosphotransferase system</keyword>
<dbReference type="CDD" id="cd00006">
    <property type="entry name" value="PTS_IIA_man"/>
    <property type="match status" value="1"/>
</dbReference>
<name>A0A2P5GUQ6_9ENTR</name>
<dbReference type="RefSeq" id="WP_103676426.1">
    <property type="nucleotide sequence ID" value="NZ_PQGD01000002.1"/>
</dbReference>
<dbReference type="GO" id="GO:0005737">
    <property type="term" value="C:cytoplasm"/>
    <property type="evidence" value="ECO:0007669"/>
    <property type="project" value="UniProtKB-SubCell"/>
</dbReference>
<reference evidence="11 12" key="1">
    <citation type="submission" date="2018-01" db="EMBL/GenBank/DDBJ databases">
        <title>Superficieibacter electus gen. nov., sp. nov., an extended-spectrum beta-lactamase possessing member of the Enterobacteriaceae family, isolated from intensive care unit surfaces.</title>
        <authorList>
            <person name="Potter R.F."/>
            <person name="D'Souza A.W."/>
        </authorList>
    </citation>
    <scope>NUCLEOTIDE SEQUENCE [LARGE SCALE GENOMIC DNA]</scope>
    <source>
        <strain evidence="10 12">BP-1</strain>
        <strain evidence="9 11">BP-2</strain>
    </source>
</reference>
<evidence type="ECO:0000256" key="7">
    <source>
        <dbReference type="ARBA" id="ARBA00022777"/>
    </source>
</evidence>
<keyword evidence="7" id="KW-0418">Kinase</keyword>
<sequence>MDQKIMPPWLVVISHGNFGKELVNSCEMILGKVDNIYCFSLEPGMAPEQLLENVTELLHDAPQNVVIFTDIYAGTPSNVATIFAKQKRYQVICGMNLPMLIEAEMQRYDVAFEDLIAKIIAAGNDSIINITSLTHGREYE</sequence>
<evidence type="ECO:0000256" key="4">
    <source>
        <dbReference type="ARBA" id="ARBA00022597"/>
    </source>
</evidence>
<dbReference type="SUPFAM" id="SSF53062">
    <property type="entry name" value="PTS system fructose IIA component-like"/>
    <property type="match status" value="1"/>
</dbReference>
<comment type="caution">
    <text evidence="10">The sequence shown here is derived from an EMBL/GenBank/DDBJ whole genome shotgun (WGS) entry which is preliminary data.</text>
</comment>
<accession>A0A2P5GUQ6</accession>
<dbReference type="PANTHER" id="PTHR33799:SF1">
    <property type="entry name" value="PTS SYSTEM MANNOSE-SPECIFIC EIIAB COMPONENT-RELATED"/>
    <property type="match status" value="1"/>
</dbReference>
<protein>
    <submittedName>
        <fullName evidence="10">PTS fructose transporter subunit IIA</fullName>
    </submittedName>
</protein>
<dbReference type="GO" id="GO:0016020">
    <property type="term" value="C:membrane"/>
    <property type="evidence" value="ECO:0007669"/>
    <property type="project" value="InterPro"/>
</dbReference>
<feature type="domain" description="PTS EIIA type-4" evidence="8">
    <location>
        <begin position="7"/>
        <end position="127"/>
    </location>
</feature>
<keyword evidence="3" id="KW-0963">Cytoplasm</keyword>
<proteinExistence type="predicted"/>
<evidence type="ECO:0000256" key="6">
    <source>
        <dbReference type="ARBA" id="ARBA00022683"/>
    </source>
</evidence>
<evidence type="ECO:0000313" key="9">
    <source>
        <dbReference type="EMBL" id="POP44290.1"/>
    </source>
</evidence>
<dbReference type="Gene3D" id="3.40.50.510">
    <property type="entry name" value="Phosphotransferase system, mannose-type IIA component"/>
    <property type="match status" value="1"/>
</dbReference>
<dbReference type="Pfam" id="PF03610">
    <property type="entry name" value="EIIA-man"/>
    <property type="match status" value="1"/>
</dbReference>
<dbReference type="OrthoDB" id="3183705at2"/>
<dbReference type="PROSITE" id="PS51096">
    <property type="entry name" value="PTS_EIIA_TYPE_4"/>
    <property type="match status" value="1"/>
</dbReference>
<keyword evidence="11" id="KW-1185">Reference proteome</keyword>
<dbReference type="InterPro" id="IPR033887">
    <property type="entry name" value="PTS_IIA_man"/>
</dbReference>
<evidence type="ECO:0000256" key="1">
    <source>
        <dbReference type="ARBA" id="ARBA00004496"/>
    </source>
</evidence>
<dbReference type="AlphaFoldDB" id="A0A2P5GUQ6"/>
<comment type="subcellular location">
    <subcellularLocation>
        <location evidence="1">Cytoplasm</location>
    </subcellularLocation>
</comment>
<keyword evidence="5" id="KW-0808">Transferase</keyword>
<dbReference type="PANTHER" id="PTHR33799">
    <property type="entry name" value="PTS PERMEASE-RELATED-RELATED"/>
    <property type="match status" value="1"/>
</dbReference>
<dbReference type="EMBL" id="PQGE01000010">
    <property type="protein sequence ID" value="POP44290.1"/>
    <property type="molecule type" value="Genomic_DNA"/>
</dbReference>
<evidence type="ECO:0000256" key="3">
    <source>
        <dbReference type="ARBA" id="ARBA00022490"/>
    </source>
</evidence>
<dbReference type="GO" id="GO:0016301">
    <property type="term" value="F:kinase activity"/>
    <property type="evidence" value="ECO:0007669"/>
    <property type="project" value="UniProtKB-KW"/>
</dbReference>
<evidence type="ECO:0000256" key="2">
    <source>
        <dbReference type="ARBA" id="ARBA00022448"/>
    </source>
</evidence>
<keyword evidence="4" id="KW-0762">Sugar transport</keyword>
<dbReference type="Proteomes" id="UP000237073">
    <property type="component" value="Unassembled WGS sequence"/>
</dbReference>
<dbReference type="Proteomes" id="UP000247005">
    <property type="component" value="Unassembled WGS sequence"/>
</dbReference>
<organism evidence="10 12">
    <name type="scientific">Superficieibacter electus</name>
    <dbReference type="NCBI Taxonomy" id="2022662"/>
    <lineage>
        <taxon>Bacteria</taxon>
        <taxon>Pseudomonadati</taxon>
        <taxon>Pseudomonadota</taxon>
        <taxon>Gammaproteobacteria</taxon>
        <taxon>Enterobacterales</taxon>
        <taxon>Enterobacteriaceae</taxon>
        <taxon>Superficieibacter</taxon>
    </lineage>
</organism>
<gene>
    <name evidence="10" type="ORF">CHU32_02460</name>
    <name evidence="9" type="ORF">CHU33_12570</name>
</gene>
<evidence type="ECO:0000256" key="5">
    <source>
        <dbReference type="ARBA" id="ARBA00022679"/>
    </source>
</evidence>
<dbReference type="InterPro" id="IPR004701">
    <property type="entry name" value="PTS_EIIA_man-typ"/>
</dbReference>
<keyword evidence="2" id="KW-0813">Transport</keyword>
<dbReference type="EMBL" id="PQGD01000002">
    <property type="protein sequence ID" value="POP50308.1"/>
    <property type="molecule type" value="Genomic_DNA"/>
</dbReference>
<evidence type="ECO:0000259" key="8">
    <source>
        <dbReference type="PROSITE" id="PS51096"/>
    </source>
</evidence>
<dbReference type="GO" id="GO:0009401">
    <property type="term" value="P:phosphoenolpyruvate-dependent sugar phosphotransferase system"/>
    <property type="evidence" value="ECO:0007669"/>
    <property type="project" value="UniProtKB-KW"/>
</dbReference>
<dbReference type="InterPro" id="IPR036662">
    <property type="entry name" value="PTS_EIIA_man-typ_sf"/>
</dbReference>